<accession>A0A9D3ULV0</accession>
<feature type="domain" description="MULE transposase" evidence="1">
    <location>
        <begin position="91"/>
        <end position="172"/>
    </location>
</feature>
<keyword evidence="3" id="KW-1185">Reference proteome</keyword>
<dbReference type="PANTHER" id="PTHR31973:SF187">
    <property type="entry name" value="MUTATOR TRANSPOSASE MUDRA PROTEIN"/>
    <property type="match status" value="1"/>
</dbReference>
<dbReference type="Pfam" id="PF10551">
    <property type="entry name" value="MULE"/>
    <property type="match status" value="1"/>
</dbReference>
<evidence type="ECO:0000313" key="3">
    <source>
        <dbReference type="Proteomes" id="UP000828251"/>
    </source>
</evidence>
<dbReference type="AlphaFoldDB" id="A0A9D3ULV0"/>
<dbReference type="Proteomes" id="UP000828251">
    <property type="component" value="Unassembled WGS sequence"/>
</dbReference>
<organism evidence="2 3">
    <name type="scientific">Gossypium stocksii</name>
    <dbReference type="NCBI Taxonomy" id="47602"/>
    <lineage>
        <taxon>Eukaryota</taxon>
        <taxon>Viridiplantae</taxon>
        <taxon>Streptophyta</taxon>
        <taxon>Embryophyta</taxon>
        <taxon>Tracheophyta</taxon>
        <taxon>Spermatophyta</taxon>
        <taxon>Magnoliopsida</taxon>
        <taxon>eudicotyledons</taxon>
        <taxon>Gunneridae</taxon>
        <taxon>Pentapetalae</taxon>
        <taxon>rosids</taxon>
        <taxon>malvids</taxon>
        <taxon>Malvales</taxon>
        <taxon>Malvaceae</taxon>
        <taxon>Malvoideae</taxon>
        <taxon>Gossypium</taxon>
    </lineage>
</organism>
<gene>
    <name evidence="2" type="ORF">J1N35_038436</name>
</gene>
<dbReference type="EMBL" id="JAIQCV010000011">
    <property type="protein sequence ID" value="KAH1047652.1"/>
    <property type="molecule type" value="Genomic_DNA"/>
</dbReference>
<evidence type="ECO:0000259" key="1">
    <source>
        <dbReference type="Pfam" id="PF10551"/>
    </source>
</evidence>
<name>A0A9D3ULV0_9ROSI</name>
<proteinExistence type="predicted"/>
<dbReference type="OrthoDB" id="1888602at2759"/>
<dbReference type="PANTHER" id="PTHR31973">
    <property type="entry name" value="POLYPROTEIN, PUTATIVE-RELATED"/>
    <property type="match status" value="1"/>
</dbReference>
<evidence type="ECO:0000313" key="2">
    <source>
        <dbReference type="EMBL" id="KAH1047652.1"/>
    </source>
</evidence>
<sequence>MVNRREAANVVTSTLTVSLTKCRRAKLKALELIEGAYKAQYEKIYEYLLKAKTQNEGTITICYMDNRLVQRMYVCLQACKDGYRVGCKRIVGLDGCFLKGYHGGYLLVAIRIDANNGIYPLAYAAVESENQASWFWFLELLAIDLEIGLLEAICMLFPNAKTRHCVRHLHANFKKTGF</sequence>
<reference evidence="2 3" key="1">
    <citation type="journal article" date="2021" name="Plant Biotechnol. J.">
        <title>Multi-omics assisted identification of the key and species-specific regulatory components of drought-tolerant mechanisms in Gossypium stocksii.</title>
        <authorList>
            <person name="Yu D."/>
            <person name="Ke L."/>
            <person name="Zhang D."/>
            <person name="Wu Y."/>
            <person name="Sun Y."/>
            <person name="Mei J."/>
            <person name="Sun J."/>
            <person name="Sun Y."/>
        </authorList>
    </citation>
    <scope>NUCLEOTIDE SEQUENCE [LARGE SCALE GENOMIC DNA]</scope>
    <source>
        <strain evidence="3">cv. E1</strain>
        <tissue evidence="2">Leaf</tissue>
    </source>
</reference>
<dbReference type="InterPro" id="IPR018289">
    <property type="entry name" value="MULE_transposase_dom"/>
</dbReference>
<protein>
    <recommendedName>
        <fullName evidence="1">MULE transposase domain-containing protein</fullName>
    </recommendedName>
</protein>
<comment type="caution">
    <text evidence="2">The sequence shown here is derived from an EMBL/GenBank/DDBJ whole genome shotgun (WGS) entry which is preliminary data.</text>
</comment>